<sequence length="118" mass="13450">MRCIIDIDGTVLDQQSPNTLEKAWPLPGAVAAVNALYDAGHQIVFYTNRNYKHMQMTIEQLRKFGFKFHHVSFSKPHGDIIIDDRAIPFSSWNSMRKLPSSTPEILAELLDIWGHNEG</sequence>
<dbReference type="Pfam" id="PF13344">
    <property type="entry name" value="Hydrolase_6"/>
    <property type="match status" value="1"/>
</dbReference>
<evidence type="ECO:0008006" key="2">
    <source>
        <dbReference type="Google" id="ProtNLM"/>
    </source>
</evidence>
<dbReference type="InterPro" id="IPR036412">
    <property type="entry name" value="HAD-like_sf"/>
</dbReference>
<reference evidence="1" key="1">
    <citation type="journal article" date="2014" name="Front. Microbiol.">
        <title>High frequency of phylogenetically diverse reductive dehalogenase-homologous genes in deep subseafloor sedimentary metagenomes.</title>
        <authorList>
            <person name="Kawai M."/>
            <person name="Futagami T."/>
            <person name="Toyoda A."/>
            <person name="Takaki Y."/>
            <person name="Nishi S."/>
            <person name="Hori S."/>
            <person name="Arai W."/>
            <person name="Tsubouchi T."/>
            <person name="Morono Y."/>
            <person name="Uchiyama I."/>
            <person name="Ito T."/>
            <person name="Fujiyama A."/>
            <person name="Inagaki F."/>
            <person name="Takami H."/>
        </authorList>
    </citation>
    <scope>NUCLEOTIDE SEQUENCE</scope>
    <source>
        <strain evidence="1">Expedition CK06-06</strain>
    </source>
</reference>
<dbReference type="SUPFAM" id="SSF56784">
    <property type="entry name" value="HAD-like"/>
    <property type="match status" value="1"/>
</dbReference>
<evidence type="ECO:0000313" key="1">
    <source>
        <dbReference type="EMBL" id="GAG81591.1"/>
    </source>
</evidence>
<dbReference type="AlphaFoldDB" id="X1CBA5"/>
<dbReference type="Gene3D" id="3.40.50.1000">
    <property type="entry name" value="HAD superfamily/HAD-like"/>
    <property type="match status" value="1"/>
</dbReference>
<accession>X1CBA5</accession>
<name>X1CBA5_9ZZZZ</name>
<dbReference type="EMBL" id="BART01016428">
    <property type="protein sequence ID" value="GAG81591.1"/>
    <property type="molecule type" value="Genomic_DNA"/>
</dbReference>
<proteinExistence type="predicted"/>
<gene>
    <name evidence="1" type="ORF">S01H4_31597</name>
</gene>
<organism evidence="1">
    <name type="scientific">marine sediment metagenome</name>
    <dbReference type="NCBI Taxonomy" id="412755"/>
    <lineage>
        <taxon>unclassified sequences</taxon>
        <taxon>metagenomes</taxon>
        <taxon>ecological metagenomes</taxon>
    </lineage>
</organism>
<protein>
    <recommendedName>
        <fullName evidence="2">FCP1 homology domain-containing protein</fullName>
    </recommendedName>
</protein>
<comment type="caution">
    <text evidence="1">The sequence shown here is derived from an EMBL/GenBank/DDBJ whole genome shotgun (WGS) entry which is preliminary data.</text>
</comment>
<dbReference type="InterPro" id="IPR006357">
    <property type="entry name" value="HAD-SF_hydro_IIA"/>
</dbReference>
<dbReference type="InterPro" id="IPR023214">
    <property type="entry name" value="HAD_sf"/>
</dbReference>